<dbReference type="AlphaFoldDB" id="Q1IIV7"/>
<accession>Q1IIV7</accession>
<feature type="chain" id="PRO_5004191525" evidence="6">
    <location>
        <begin position="19"/>
        <end position="688"/>
    </location>
</feature>
<evidence type="ECO:0000256" key="1">
    <source>
        <dbReference type="ARBA" id="ARBA00010040"/>
    </source>
</evidence>
<dbReference type="Pfam" id="PF00326">
    <property type="entry name" value="Peptidase_S9"/>
    <property type="match status" value="1"/>
</dbReference>
<evidence type="ECO:0000256" key="5">
    <source>
        <dbReference type="ARBA" id="ARBA00022825"/>
    </source>
</evidence>
<evidence type="ECO:0000259" key="7">
    <source>
        <dbReference type="Pfam" id="PF00326"/>
    </source>
</evidence>
<feature type="signal peptide" evidence="6">
    <location>
        <begin position="1"/>
        <end position="18"/>
    </location>
</feature>
<evidence type="ECO:0000256" key="2">
    <source>
        <dbReference type="ARBA" id="ARBA00022670"/>
    </source>
</evidence>
<keyword evidence="5" id="KW-0720">Serine protease</keyword>
<dbReference type="EMBL" id="CP000360">
    <property type="protein sequence ID" value="ABF43193.1"/>
    <property type="molecule type" value="Genomic_DNA"/>
</dbReference>
<comment type="similarity">
    <text evidence="1">Belongs to the peptidase S9C family.</text>
</comment>
<name>Q1IIV7_KORVE</name>
<dbReference type="Proteomes" id="UP000002432">
    <property type="component" value="Chromosome"/>
</dbReference>
<evidence type="ECO:0000256" key="4">
    <source>
        <dbReference type="ARBA" id="ARBA00022801"/>
    </source>
</evidence>
<keyword evidence="3 6" id="KW-0732">Signal</keyword>
<gene>
    <name evidence="8" type="ordered locus">Acid345_4193</name>
</gene>
<keyword evidence="4" id="KW-0378">Hydrolase</keyword>
<dbReference type="SUPFAM" id="SSF53474">
    <property type="entry name" value="alpha/beta-Hydrolases"/>
    <property type="match status" value="1"/>
</dbReference>
<dbReference type="SUPFAM" id="SSF82171">
    <property type="entry name" value="DPP6 N-terminal domain-like"/>
    <property type="match status" value="1"/>
</dbReference>
<dbReference type="Pfam" id="PF07676">
    <property type="entry name" value="PD40"/>
    <property type="match status" value="5"/>
</dbReference>
<protein>
    <submittedName>
        <fullName evidence="8">Peptidase S9, prolyl oligopeptidase active site region</fullName>
    </submittedName>
</protein>
<evidence type="ECO:0000256" key="6">
    <source>
        <dbReference type="SAM" id="SignalP"/>
    </source>
</evidence>
<evidence type="ECO:0000313" key="8">
    <source>
        <dbReference type="EMBL" id="ABF43193.1"/>
    </source>
</evidence>
<dbReference type="eggNOG" id="COG1506">
    <property type="taxonomic scope" value="Bacteria"/>
</dbReference>
<dbReference type="Gene3D" id="2.120.10.30">
    <property type="entry name" value="TolB, C-terminal domain"/>
    <property type="match status" value="2"/>
</dbReference>
<dbReference type="KEGG" id="aba:Acid345_4193"/>
<dbReference type="EnsemblBacteria" id="ABF43193">
    <property type="protein sequence ID" value="ABF43193"/>
    <property type="gene ID" value="Acid345_4193"/>
</dbReference>
<dbReference type="eggNOG" id="COG0823">
    <property type="taxonomic scope" value="Bacteria"/>
</dbReference>
<dbReference type="GO" id="GO:0006508">
    <property type="term" value="P:proteolysis"/>
    <property type="evidence" value="ECO:0007669"/>
    <property type="project" value="UniProtKB-KW"/>
</dbReference>
<organism evidence="8 9">
    <name type="scientific">Koribacter versatilis (strain Ellin345)</name>
    <dbReference type="NCBI Taxonomy" id="204669"/>
    <lineage>
        <taxon>Bacteria</taxon>
        <taxon>Pseudomonadati</taxon>
        <taxon>Acidobacteriota</taxon>
        <taxon>Terriglobia</taxon>
        <taxon>Terriglobales</taxon>
        <taxon>Candidatus Korobacteraceae</taxon>
        <taxon>Candidatus Korobacter</taxon>
    </lineage>
</organism>
<sequence>MVRRFLVALLLLSSFAVAQSKRAFTFDDMMKLKRVAEPYLSPDGKWAAFTVTDVSLETNKKTNHIWIVPVAGGEARQLTNYSGEDNFRFSPDGKSALAITDAEGSSQVYVQDFDTTTGTLTGDPRKVTSISTEVSAATWSPDGRSILFVSAVWPDCKDDACNKQRDDERSQSKVKAQIFTHLLYRHWNAYGNGKRSHLFIQSLEGGEPLDLTPGDHDVPPFSLGGQDQYSFSPDGKEIAYASNLDEVEATSTNTDIFVVPVTGGTPKKISTSPGADSTPLYSPDGKYIAFRSQARAGYESDRFRLMLYERATGKTTELTQGFDGWVESIVWHPNSRGLFFTSELKGEAPVYWVELQGHPIELWAGFNDGCQVTPAGTFLVCDVMSIKAPNEIQTIKISNLKEITHKPEGGGSIDQITHINAPILDQVQMQPIEPFWFTGAEGVKVQGFLVKPPNFDASKKYPVKFLIHGGPQGAWGDDWSFRWNPELFAANGYLVIMVNPRGSTGYGQKFIDDINGDWGGRAYQDLMLGLDYAEKNFANVDKDRECALGASYGGYMANWLEGHTTRFKCIVSHDGMFNTVSAFGTTEELWFNNWEFKGTPWTNPEMYKKWSPNQSVANFKTPMLVVHGQLDYRLDVSEGFQLFTYLQLQKVPSKMLYFPDEGHWVLKPQNSQLWYKTVNDWVDQWTKK</sequence>
<evidence type="ECO:0000313" key="9">
    <source>
        <dbReference type="Proteomes" id="UP000002432"/>
    </source>
</evidence>
<dbReference type="PANTHER" id="PTHR42776">
    <property type="entry name" value="SERINE PEPTIDASE S9 FAMILY MEMBER"/>
    <property type="match status" value="1"/>
</dbReference>
<dbReference type="Gene3D" id="3.40.50.1820">
    <property type="entry name" value="alpha/beta hydrolase"/>
    <property type="match status" value="1"/>
</dbReference>
<reference evidence="8 9" key="1">
    <citation type="journal article" date="2009" name="Appl. Environ. Microbiol.">
        <title>Three genomes from the phylum Acidobacteria provide insight into the lifestyles of these microorganisms in soils.</title>
        <authorList>
            <person name="Ward N.L."/>
            <person name="Challacombe J.F."/>
            <person name="Janssen P.H."/>
            <person name="Henrissat B."/>
            <person name="Coutinho P.M."/>
            <person name="Wu M."/>
            <person name="Xie G."/>
            <person name="Haft D.H."/>
            <person name="Sait M."/>
            <person name="Badger J."/>
            <person name="Barabote R.D."/>
            <person name="Bradley B."/>
            <person name="Brettin T.S."/>
            <person name="Brinkac L.M."/>
            <person name="Bruce D."/>
            <person name="Creasy T."/>
            <person name="Daugherty S.C."/>
            <person name="Davidsen T.M."/>
            <person name="DeBoy R.T."/>
            <person name="Detter J.C."/>
            <person name="Dodson R.J."/>
            <person name="Durkin A.S."/>
            <person name="Ganapathy A."/>
            <person name="Gwinn-Giglio M."/>
            <person name="Han C.S."/>
            <person name="Khouri H."/>
            <person name="Kiss H."/>
            <person name="Kothari S.P."/>
            <person name="Madupu R."/>
            <person name="Nelson K.E."/>
            <person name="Nelson W.C."/>
            <person name="Paulsen I."/>
            <person name="Penn K."/>
            <person name="Ren Q."/>
            <person name="Rosovitz M.J."/>
            <person name="Selengut J.D."/>
            <person name="Shrivastava S."/>
            <person name="Sullivan S.A."/>
            <person name="Tapia R."/>
            <person name="Thompson L.S."/>
            <person name="Watkins K.L."/>
            <person name="Yang Q."/>
            <person name="Yu C."/>
            <person name="Zafar N."/>
            <person name="Zhou L."/>
            <person name="Kuske C.R."/>
        </authorList>
    </citation>
    <scope>NUCLEOTIDE SEQUENCE [LARGE SCALE GENOMIC DNA]</scope>
    <source>
        <strain evidence="8 9">Ellin345</strain>
    </source>
</reference>
<dbReference type="MEROPS" id="S09.012"/>
<dbReference type="InterPro" id="IPR011659">
    <property type="entry name" value="WD40"/>
</dbReference>
<dbReference type="InterPro" id="IPR011042">
    <property type="entry name" value="6-blade_b-propeller_TolB-like"/>
</dbReference>
<dbReference type="OrthoDB" id="108903at2"/>
<keyword evidence="9" id="KW-1185">Reference proteome</keyword>
<dbReference type="HOGENOM" id="CLU_008615_0_2_0"/>
<feature type="domain" description="Peptidase S9 prolyl oligopeptidase catalytic" evidence="7">
    <location>
        <begin position="479"/>
        <end position="687"/>
    </location>
</feature>
<dbReference type="InterPro" id="IPR029058">
    <property type="entry name" value="AB_hydrolase_fold"/>
</dbReference>
<dbReference type="InterPro" id="IPR001375">
    <property type="entry name" value="Peptidase_S9_cat"/>
</dbReference>
<dbReference type="GO" id="GO:0004252">
    <property type="term" value="F:serine-type endopeptidase activity"/>
    <property type="evidence" value="ECO:0007669"/>
    <property type="project" value="TreeGrafter"/>
</dbReference>
<dbReference type="FunFam" id="3.40.50.1820:FF:000028">
    <property type="entry name" value="S9 family peptidase"/>
    <property type="match status" value="1"/>
</dbReference>
<evidence type="ECO:0000256" key="3">
    <source>
        <dbReference type="ARBA" id="ARBA00022729"/>
    </source>
</evidence>
<proteinExistence type="inferred from homology"/>
<dbReference type="STRING" id="204669.Acid345_4193"/>
<dbReference type="RefSeq" id="WP_011524992.1">
    <property type="nucleotide sequence ID" value="NC_008009.1"/>
</dbReference>
<dbReference type="PANTHER" id="PTHR42776:SF13">
    <property type="entry name" value="DIPEPTIDYL-PEPTIDASE 5"/>
    <property type="match status" value="1"/>
</dbReference>
<keyword evidence="2" id="KW-0645">Protease</keyword>